<dbReference type="Proteomes" id="UP000054324">
    <property type="component" value="Unassembled WGS sequence"/>
</dbReference>
<dbReference type="CTD" id="20322016"/>
<reference evidence="1 2" key="1">
    <citation type="submission" date="2013-11" db="EMBL/GenBank/DDBJ databases">
        <title>Opisthorchis viverrini - life in the bile duct.</title>
        <authorList>
            <person name="Young N.D."/>
            <person name="Nagarajan N."/>
            <person name="Lin S.J."/>
            <person name="Korhonen P.K."/>
            <person name="Jex A.R."/>
            <person name="Hall R.S."/>
            <person name="Safavi-Hemami H."/>
            <person name="Kaewkong W."/>
            <person name="Bertrand D."/>
            <person name="Gao S."/>
            <person name="Seet Q."/>
            <person name="Wongkham S."/>
            <person name="Teh B.T."/>
            <person name="Wongkham C."/>
            <person name="Intapan P.M."/>
            <person name="Maleewong W."/>
            <person name="Yang X."/>
            <person name="Hu M."/>
            <person name="Wang Z."/>
            <person name="Hofmann A."/>
            <person name="Sternberg P.W."/>
            <person name="Tan P."/>
            <person name="Wang J."/>
            <person name="Gasser R.B."/>
        </authorList>
    </citation>
    <scope>NUCLEOTIDE SEQUENCE [LARGE SCALE GENOMIC DNA]</scope>
</reference>
<dbReference type="OrthoDB" id="3639251at2759"/>
<evidence type="ECO:0000313" key="2">
    <source>
        <dbReference type="Proteomes" id="UP000054324"/>
    </source>
</evidence>
<organism evidence="1 2">
    <name type="scientific">Opisthorchis viverrini</name>
    <name type="common">Southeast Asian liver fluke</name>
    <dbReference type="NCBI Taxonomy" id="6198"/>
    <lineage>
        <taxon>Eukaryota</taxon>
        <taxon>Metazoa</taxon>
        <taxon>Spiralia</taxon>
        <taxon>Lophotrochozoa</taxon>
        <taxon>Platyhelminthes</taxon>
        <taxon>Trematoda</taxon>
        <taxon>Digenea</taxon>
        <taxon>Opisthorchiida</taxon>
        <taxon>Opisthorchiata</taxon>
        <taxon>Opisthorchiidae</taxon>
        <taxon>Opisthorchis</taxon>
    </lineage>
</organism>
<name>A0A074ZB51_OPIVI</name>
<dbReference type="GeneID" id="20322016"/>
<dbReference type="AlphaFoldDB" id="A0A074ZB51"/>
<proteinExistence type="predicted"/>
<sequence length="177" mass="19757">MAKLRKNRMLLTCLISSIHRYTRSSSHFGINCTAVVAEIKVVQMVLTPSTERSANSLCVVRLQDDNNIPMTHHSIDHAGPNNREAGKFWVTLFDNCRSTVTPFGCTAAMSREGSTRAVTLPSFPIRDRRSRDAEVGSELRTFRIEQPGSIQALVLSSGSMEAKHQKGITSERFIFFI</sequence>
<dbReference type="EMBL" id="KL596807">
    <property type="protein sequence ID" value="KER24526.1"/>
    <property type="molecule type" value="Genomic_DNA"/>
</dbReference>
<keyword evidence="2" id="KW-1185">Reference proteome</keyword>
<dbReference type="KEGG" id="ovi:T265_07837"/>
<dbReference type="RefSeq" id="XP_009171734.1">
    <property type="nucleotide sequence ID" value="XM_009173470.1"/>
</dbReference>
<accession>A0A074ZB51</accession>
<evidence type="ECO:0000313" key="1">
    <source>
        <dbReference type="EMBL" id="KER24526.1"/>
    </source>
</evidence>
<gene>
    <name evidence="1" type="ORF">T265_07837</name>
</gene>
<protein>
    <submittedName>
        <fullName evidence="1">Uncharacterized protein</fullName>
    </submittedName>
</protein>